<sequence>MKKLIFYLFFLLIPAVNNAGVNENISAEAVNEDIYAAVNLADTGLTRDVFNLAIKGLKKLDTEKKLNNATIVTIADYSQSSNKKRLYVIDLKNKKLLFNTYVAHGRNTGDEYAKSFSNVEGSYKSSLGFYITEHPIMGSHTGFSLLIDGVEKGFNDHAVQRAIIIHAAEYATENFIKKFGRLGRSYGCPSVPPEMNKLIIEAIKGGTCLFLYNPDKEYLSKSALLN</sequence>
<proteinExistence type="predicted"/>
<evidence type="ECO:0000256" key="1">
    <source>
        <dbReference type="SAM" id="SignalP"/>
    </source>
</evidence>
<evidence type="ECO:0000313" key="3">
    <source>
        <dbReference type="Proteomes" id="UP001193389"/>
    </source>
</evidence>
<dbReference type="Pfam" id="PF13645">
    <property type="entry name" value="YkuD_2"/>
    <property type="match status" value="1"/>
</dbReference>
<evidence type="ECO:0008006" key="4">
    <source>
        <dbReference type="Google" id="ProtNLM"/>
    </source>
</evidence>
<dbReference type="PANTHER" id="PTHR38477">
    <property type="entry name" value="HYPOTHETICAL EXPORTED PROTEIN"/>
    <property type="match status" value="1"/>
</dbReference>
<accession>A0A5K7S3F7</accession>
<dbReference type="KEGG" id="anf:AQPE_0174"/>
<reference evidence="2" key="1">
    <citation type="journal article" date="2020" name="Int. J. Syst. Evol. Microbiol.">
        <title>Aquipluma nitroreducens gen. nov. sp. nov., a novel facultatively anaerobic bacterium isolated from a freshwater lake.</title>
        <authorList>
            <person name="Watanabe M."/>
            <person name="Kojima H."/>
            <person name="Fukui M."/>
        </authorList>
    </citation>
    <scope>NUCLEOTIDE SEQUENCE</scope>
    <source>
        <strain evidence="2">MeG22</strain>
    </source>
</reference>
<dbReference type="PANTHER" id="PTHR38477:SF1">
    <property type="entry name" value="MUREIN L,D-TRANSPEPTIDASE CATALYTIC DOMAIN FAMILY PROTEIN"/>
    <property type="match status" value="1"/>
</dbReference>
<dbReference type="RefSeq" id="WP_318349148.1">
    <property type="nucleotide sequence ID" value="NZ_AP018694.1"/>
</dbReference>
<dbReference type="EMBL" id="AP018694">
    <property type="protein sequence ID" value="BBE16037.1"/>
    <property type="molecule type" value="Genomic_DNA"/>
</dbReference>
<gene>
    <name evidence="2" type="ORF">AQPE_0174</name>
</gene>
<dbReference type="InterPro" id="IPR032676">
    <property type="entry name" value="YkuD_2"/>
</dbReference>
<protein>
    <recommendedName>
        <fullName evidence="4">Murein L,D-transpeptidase catalytic domain family protein</fullName>
    </recommendedName>
</protein>
<evidence type="ECO:0000313" key="2">
    <source>
        <dbReference type="EMBL" id="BBE16037.1"/>
    </source>
</evidence>
<feature type="chain" id="PRO_5024359553" description="Murein L,D-transpeptidase catalytic domain family protein" evidence="1">
    <location>
        <begin position="20"/>
        <end position="226"/>
    </location>
</feature>
<name>A0A5K7S3F7_9BACT</name>
<organism evidence="2 3">
    <name type="scientific">Aquipluma nitroreducens</name>
    <dbReference type="NCBI Taxonomy" id="2010828"/>
    <lineage>
        <taxon>Bacteria</taxon>
        <taxon>Pseudomonadati</taxon>
        <taxon>Bacteroidota</taxon>
        <taxon>Bacteroidia</taxon>
        <taxon>Marinilabiliales</taxon>
        <taxon>Prolixibacteraceae</taxon>
        <taxon>Aquipluma</taxon>
    </lineage>
</organism>
<dbReference type="Proteomes" id="UP001193389">
    <property type="component" value="Chromosome"/>
</dbReference>
<keyword evidence="1" id="KW-0732">Signal</keyword>
<dbReference type="AlphaFoldDB" id="A0A5K7S3F7"/>
<feature type="signal peptide" evidence="1">
    <location>
        <begin position="1"/>
        <end position="19"/>
    </location>
</feature>
<keyword evidence="3" id="KW-1185">Reference proteome</keyword>